<dbReference type="GO" id="GO:0046475">
    <property type="term" value="P:glycerophospholipid catabolic process"/>
    <property type="evidence" value="ECO:0007669"/>
    <property type="project" value="TreeGrafter"/>
</dbReference>
<keyword evidence="6" id="KW-0443">Lipid metabolism</keyword>
<keyword evidence="5 13" id="KW-1133">Transmembrane helix</keyword>
<evidence type="ECO:0000256" key="1">
    <source>
        <dbReference type="ARBA" id="ARBA00004370"/>
    </source>
</evidence>
<evidence type="ECO:0000256" key="3">
    <source>
        <dbReference type="ARBA" id="ARBA00022692"/>
    </source>
</evidence>
<evidence type="ECO:0000256" key="11">
    <source>
        <dbReference type="ARBA" id="ARBA00048580"/>
    </source>
</evidence>
<evidence type="ECO:0000313" key="16">
    <source>
        <dbReference type="Proteomes" id="UP001497525"/>
    </source>
</evidence>
<comment type="subcellular location">
    <subcellularLocation>
        <location evidence="1">Membrane</location>
    </subcellularLocation>
</comment>
<evidence type="ECO:0000256" key="7">
    <source>
        <dbReference type="ARBA" id="ARBA00023136"/>
    </source>
</evidence>
<comment type="catalytic activity">
    <reaction evidence="12">
        <text>N,1-di-(9Z-octadecenoyl)-sn-glycero-3-phosphoethanolamine + H2O = N-(9Z-octadecenoyl) ethanolamine + 1-(9Z-octadecenoyl)-sn-glycero-3-phosphate + H(+)</text>
        <dbReference type="Rhea" id="RHEA:56460"/>
        <dbReference type="ChEBI" id="CHEBI:15377"/>
        <dbReference type="ChEBI" id="CHEBI:15378"/>
        <dbReference type="ChEBI" id="CHEBI:71466"/>
        <dbReference type="ChEBI" id="CHEBI:74544"/>
        <dbReference type="ChEBI" id="CHEBI:85222"/>
    </reaction>
    <physiologicalReaction direction="left-to-right" evidence="12">
        <dbReference type="Rhea" id="RHEA:56461"/>
    </physiologicalReaction>
</comment>
<accession>A0AAV2TX44</accession>
<comment type="catalytic activity">
    <reaction evidence="9">
        <text>N-(5Z,8Z,11Z,14Z-eicosatetraenoyl)-1-(9Z-octadecenoyl)-sn-glycero-3-phosphoethanolamine + H2O = N-(5Z,8Z,11Z,14Z-eicosatetraenoyl)-ethanolamine + 1-(9Z-octadecenoyl)-sn-glycero-3-phosphate + H(+)</text>
        <dbReference type="Rhea" id="RHEA:45544"/>
        <dbReference type="ChEBI" id="CHEBI:2700"/>
        <dbReference type="ChEBI" id="CHEBI:15377"/>
        <dbReference type="ChEBI" id="CHEBI:15378"/>
        <dbReference type="ChEBI" id="CHEBI:74544"/>
        <dbReference type="ChEBI" id="CHEBI:85223"/>
    </reaction>
    <physiologicalReaction direction="left-to-right" evidence="9">
        <dbReference type="Rhea" id="RHEA:45545"/>
    </physiologicalReaction>
</comment>
<evidence type="ECO:0000256" key="8">
    <source>
        <dbReference type="ARBA" id="ARBA00036083"/>
    </source>
</evidence>
<dbReference type="InterPro" id="IPR052271">
    <property type="entry name" value="GDPD-Related"/>
</dbReference>
<comment type="catalytic activity">
    <reaction evidence="11">
        <text>1-O-(1Z-octadecenyl)-sn-glycero-3-phospho-N-hexadecanoyl-ethanolamine + H2O = 1-O-(1Z-octadecenyl)-sn-glycero-3-phosphate + N-hexadecanoylethanolamine + H(+)</text>
        <dbReference type="Rhea" id="RHEA:53184"/>
        <dbReference type="ChEBI" id="CHEBI:15377"/>
        <dbReference type="ChEBI" id="CHEBI:15378"/>
        <dbReference type="ChEBI" id="CHEBI:71464"/>
        <dbReference type="ChEBI" id="CHEBI:137009"/>
        <dbReference type="ChEBI" id="CHEBI:137017"/>
    </reaction>
    <physiologicalReaction direction="left-to-right" evidence="11">
        <dbReference type="Rhea" id="RHEA:53185"/>
    </physiologicalReaction>
</comment>
<feature type="transmembrane region" description="Helical" evidence="13">
    <location>
        <begin position="12"/>
        <end position="32"/>
    </location>
</feature>
<dbReference type="InterPro" id="IPR030395">
    <property type="entry name" value="GP_PDE_dom"/>
</dbReference>
<comment type="catalytic activity">
    <reaction evidence="10">
        <text>N-hexadecanoyl-1-(9Z-octadecenoyl)-sn-glycero-3-phosphoethanolamine + H2O = N-hexadecanoylethanolamine + 1-(9Z-octadecenoyl)-sn-glycero-3-phosphate + H(+)</text>
        <dbReference type="Rhea" id="RHEA:53168"/>
        <dbReference type="ChEBI" id="CHEBI:15377"/>
        <dbReference type="ChEBI" id="CHEBI:15378"/>
        <dbReference type="ChEBI" id="CHEBI:71464"/>
        <dbReference type="ChEBI" id="CHEBI:74544"/>
        <dbReference type="ChEBI" id="CHEBI:85217"/>
    </reaction>
    <physiologicalReaction direction="left-to-right" evidence="10">
        <dbReference type="Rhea" id="RHEA:53169"/>
    </physiologicalReaction>
</comment>
<evidence type="ECO:0000256" key="10">
    <source>
        <dbReference type="ARBA" id="ARBA00047538"/>
    </source>
</evidence>
<keyword evidence="3 13" id="KW-0812">Transmembrane</keyword>
<dbReference type="SUPFAM" id="SSF51695">
    <property type="entry name" value="PLC-like phosphodiesterases"/>
    <property type="match status" value="1"/>
</dbReference>
<dbReference type="EMBL" id="CAXLJL010000933">
    <property type="protein sequence ID" value="CAL5141929.1"/>
    <property type="molecule type" value="Genomic_DNA"/>
</dbReference>
<dbReference type="GO" id="GO:0008081">
    <property type="term" value="F:phosphoric diester hydrolase activity"/>
    <property type="evidence" value="ECO:0007669"/>
    <property type="project" value="InterPro"/>
</dbReference>
<evidence type="ECO:0000256" key="5">
    <source>
        <dbReference type="ARBA" id="ARBA00022989"/>
    </source>
</evidence>
<name>A0AAV2TX44_CALDB</name>
<dbReference type="GO" id="GO:0004622">
    <property type="term" value="F:phosphatidylcholine lysophospholipase activity"/>
    <property type="evidence" value="ECO:0007669"/>
    <property type="project" value="TreeGrafter"/>
</dbReference>
<organism evidence="15 16">
    <name type="scientific">Calicophoron daubneyi</name>
    <name type="common">Rumen fluke</name>
    <name type="synonym">Paramphistomum daubneyi</name>
    <dbReference type="NCBI Taxonomy" id="300641"/>
    <lineage>
        <taxon>Eukaryota</taxon>
        <taxon>Metazoa</taxon>
        <taxon>Spiralia</taxon>
        <taxon>Lophotrochozoa</taxon>
        <taxon>Platyhelminthes</taxon>
        <taxon>Trematoda</taxon>
        <taxon>Digenea</taxon>
        <taxon>Plagiorchiida</taxon>
        <taxon>Pronocephalata</taxon>
        <taxon>Paramphistomoidea</taxon>
        <taxon>Paramphistomidae</taxon>
        <taxon>Calicophoron</taxon>
    </lineage>
</organism>
<dbReference type="PROSITE" id="PS51704">
    <property type="entry name" value="GP_PDE"/>
    <property type="match status" value="1"/>
</dbReference>
<evidence type="ECO:0000313" key="15">
    <source>
        <dbReference type="EMBL" id="CAL5141929.1"/>
    </source>
</evidence>
<dbReference type="PROSITE" id="PS50007">
    <property type="entry name" value="PIPLC_X_DOMAIN"/>
    <property type="match status" value="1"/>
</dbReference>
<protein>
    <recommendedName>
        <fullName evidence="14">GP-PDE domain-containing protein</fullName>
    </recommendedName>
</protein>
<dbReference type="Pfam" id="PF03009">
    <property type="entry name" value="GDPD"/>
    <property type="match status" value="2"/>
</dbReference>
<dbReference type="PANTHER" id="PTHR42758">
    <property type="entry name" value="PHOSPHATIDYLGLYCEROL PHOSPHOLIPASE C"/>
    <property type="match status" value="1"/>
</dbReference>
<gene>
    <name evidence="15" type="ORF">CDAUBV1_LOCUS17219</name>
</gene>
<comment type="similarity">
    <text evidence="2">Belongs to the glycerophosphoryl diester phosphodiesterase family.</text>
</comment>
<dbReference type="AlphaFoldDB" id="A0AAV2TX44"/>
<evidence type="ECO:0000256" key="6">
    <source>
        <dbReference type="ARBA" id="ARBA00023098"/>
    </source>
</evidence>
<dbReference type="Gene3D" id="3.20.20.190">
    <property type="entry name" value="Phosphatidylinositol (PI) phosphodiesterase"/>
    <property type="match status" value="1"/>
</dbReference>
<evidence type="ECO:0000259" key="14">
    <source>
        <dbReference type="PROSITE" id="PS51704"/>
    </source>
</evidence>
<keyword evidence="4" id="KW-0378">Hydrolase</keyword>
<evidence type="ECO:0000256" key="9">
    <source>
        <dbReference type="ARBA" id="ARBA00047392"/>
    </source>
</evidence>
<proteinExistence type="inferred from homology"/>
<evidence type="ECO:0000256" key="2">
    <source>
        <dbReference type="ARBA" id="ARBA00007277"/>
    </source>
</evidence>
<dbReference type="PANTHER" id="PTHR42758:SF2">
    <property type="entry name" value="PHOSPHATIDYLGLYCEROL PHOSPHOLIPASE C"/>
    <property type="match status" value="1"/>
</dbReference>
<dbReference type="Proteomes" id="UP001497525">
    <property type="component" value="Unassembled WGS sequence"/>
</dbReference>
<evidence type="ECO:0000256" key="13">
    <source>
        <dbReference type="SAM" id="Phobius"/>
    </source>
</evidence>
<feature type="domain" description="GP-PDE" evidence="14">
    <location>
        <begin position="48"/>
        <end position="323"/>
    </location>
</feature>
<dbReference type="InterPro" id="IPR017946">
    <property type="entry name" value="PLC-like_Pdiesterase_TIM-brl"/>
</dbReference>
<evidence type="ECO:0000256" key="12">
    <source>
        <dbReference type="ARBA" id="ARBA00048947"/>
    </source>
</evidence>
<evidence type="ECO:0000256" key="4">
    <source>
        <dbReference type="ARBA" id="ARBA00022801"/>
    </source>
</evidence>
<comment type="catalytic activity">
    <reaction evidence="8">
        <text>1-O-hexadecyl-sn-glycero-3-phosphocholine + H2O = 1-O-hexadecyl-sn-glycero-3-phosphate + choline + H(+)</text>
        <dbReference type="Rhea" id="RHEA:41143"/>
        <dbReference type="ChEBI" id="CHEBI:15354"/>
        <dbReference type="ChEBI" id="CHEBI:15377"/>
        <dbReference type="ChEBI" id="CHEBI:15378"/>
        <dbReference type="ChEBI" id="CHEBI:64496"/>
        <dbReference type="ChEBI" id="CHEBI:77580"/>
    </reaction>
    <physiologicalReaction direction="left-to-right" evidence="8">
        <dbReference type="Rhea" id="RHEA:41144"/>
    </physiologicalReaction>
</comment>
<comment type="caution">
    <text evidence="15">The sequence shown here is derived from an EMBL/GenBank/DDBJ whole genome shotgun (WGS) entry which is preliminary data.</text>
</comment>
<sequence>MGIWFVPRPSPRAFSVLAAAVTGYAVTSYVLFKKPHLLHKRKSFPFIAHHISHRGGAGERIENSKEAFENACALGTELLEIDCRLTKDNEVVVFHDEDLKRCTGVEGAVRDFNYVDLPRYLQRLEVAFEPGTFCDRTNVEPSKILRLRDVFEAFPNVPINIDIKDNDDRLVHAVADLIREYKREKLTVWGGMSCEIADKCRRILPDALIFPPGEYVIRILVYCYLGLLPFMPIPYSCFELPMFFKVRSRAFLRQRGSDTLSTRVFFALMDFFMTSPALFRHLHARGIPVFLWVGNTPEDFQKAFDLGADGVMTDYPTRLRAFLSSHPSLPGPHW</sequence>
<reference evidence="15" key="1">
    <citation type="submission" date="2024-06" db="EMBL/GenBank/DDBJ databases">
        <authorList>
            <person name="Liu X."/>
            <person name="Lenzi L."/>
            <person name="Haldenby T S."/>
            <person name="Uol C."/>
        </authorList>
    </citation>
    <scope>NUCLEOTIDE SEQUENCE</scope>
</reference>
<keyword evidence="7 13" id="KW-0472">Membrane</keyword>
<dbReference type="GO" id="GO:0005789">
    <property type="term" value="C:endoplasmic reticulum membrane"/>
    <property type="evidence" value="ECO:0007669"/>
    <property type="project" value="TreeGrafter"/>
</dbReference>
<dbReference type="CDD" id="cd08612">
    <property type="entry name" value="GDPD_GDE4"/>
    <property type="match status" value="1"/>
</dbReference>